<name>A0A9W6F539_9CHLO</name>
<evidence type="ECO:0000256" key="1">
    <source>
        <dbReference type="SAM" id="MobiDB-lite"/>
    </source>
</evidence>
<feature type="region of interest" description="Disordered" evidence="1">
    <location>
        <begin position="1423"/>
        <end position="1469"/>
    </location>
</feature>
<feature type="region of interest" description="Disordered" evidence="1">
    <location>
        <begin position="1911"/>
        <end position="1937"/>
    </location>
</feature>
<feature type="region of interest" description="Disordered" evidence="1">
    <location>
        <begin position="214"/>
        <end position="233"/>
    </location>
</feature>
<feature type="compositionally biased region" description="Low complexity" evidence="1">
    <location>
        <begin position="1425"/>
        <end position="1449"/>
    </location>
</feature>
<dbReference type="PANTHER" id="PTHR40903">
    <property type="entry name" value="GLYCINE-RICH CELL WALL STRUCTURAL PROTEIN 1-LIKE"/>
    <property type="match status" value="1"/>
</dbReference>
<feature type="compositionally biased region" description="Low complexity" evidence="1">
    <location>
        <begin position="1954"/>
        <end position="1963"/>
    </location>
</feature>
<feature type="compositionally biased region" description="Pro residues" evidence="1">
    <location>
        <begin position="1261"/>
        <end position="1274"/>
    </location>
</feature>
<feature type="region of interest" description="Disordered" evidence="1">
    <location>
        <begin position="1834"/>
        <end position="1899"/>
    </location>
</feature>
<feature type="compositionally biased region" description="Pro residues" evidence="1">
    <location>
        <begin position="1964"/>
        <end position="1974"/>
    </location>
</feature>
<feature type="region of interest" description="Disordered" evidence="1">
    <location>
        <begin position="330"/>
        <end position="357"/>
    </location>
</feature>
<feature type="region of interest" description="Disordered" evidence="1">
    <location>
        <begin position="1256"/>
        <end position="1365"/>
    </location>
</feature>
<sequence>MVSGRLAAGKTSLGTSARALTGWLEAGRELSRELPNTSGDACAINAPARSALECRVALSARPWEAAAHTTGCSWSATCRSTAAAWPMQAQQQYRALHLTASDRGSSSGRAGDDVAPSLHDAGEPHPDPTLTELCTLAQDCRRHALEANQHHSNSSINSINGGIGAHGSALAEVGAAPDAPHFRPAEPAHYIPAILVERTCTMLDKRLRSGVFSAPAKSRRGSHGGGGGGGSAATAAADVTNAVQRRVASEALAAMITSVARCLPCDGRSPPPPPPPDLARSLVAAATAAANTAPWPQAAAMLQGAVRMRTVGKTFLDRILARTQRIPLEQELAGAPHPGTRVSRGALPPPAAARKGAQQGLAAAAGPSAHAAADDAAAAAPSAGDAISLLRSLSALHSLQPVAAAAPNLGGAMRRLMAHLQARLHTLPGPEPLLGLLRDVTSCGWRHDREPEFLCRVADYLCARAPPAEPAARAAAAAAGGTAAVAGPFSDGDVEVELARPPRLLALTPSQVVEVLCMYARSGVSHARLMERGLDAVDACLPALTPSQAARVAEACSRFSHLRPRPAVMRRLALHVAAHLELPQARTAEVPEQARQPQEVGPRPEALQPRAMGEEVGPQTQVQARPHAQEDLPPRLSLERCQLPQQQVEQQAEQQAELQAQDEPALQLQLRPAGGLPVAPGDVAASVAAMARCGVRDERFLGAIAAYAAEHAAALLAEAEEQARALAGAQGDRAEAQAKAKALGPPAREQQGAAAAAAEGVACGEPAALQGAAAADHGAAAAAALREAASEVSGEAAAPGEAGCLGSPPFGSPGIRGAGCTGAGVRESSQRAAAAGRPGVGAQYDRSTTDAVQLRNLEADCSAWRQEPLGAQDSCSAEGTSAVRPPGEVVGAGAGLGEQAGVPVSGAAEPALAHRTAVATRSEHLRPEASVLGQPVTDHRESGDGGAAADEVAMLEAMLTPPPALDSAPAGHGHGFQVLEAGVQPPPPPPAPPQQPHTSPPPGPPEVGGRGASLVHTADAGSGESGRARLATDADADAAAGLTRCAAASQCASPREDGGVAADAAVARDGLQLPGFPALSPLRGVSLERLEPGRTALVLRRLSPALPPRELLGELLAVPGAIIDLYYMPYDYAAVSRGRPGLGCAFLGVTSTDSVAALARRLQEGSICRGAERAVLEYVPAANSDALLRALFSPASGYSVRGGTDTASRPLLLYVSGALRGKMQPIEPKGVELHDMSCTTASHRHAAAPGPFILPQLQQLQPPPQQHRQPPPPQQQRQQQQAQAQVSLLPSSGHLDSGTTPAHQQTSVLDRGSQPHSEQIAATPPPVGCGDGNGGQTHGSPPRRSDSPLAQPDPDPDPSPPRSGRQLLDVQQLALIAHSMAVLSYHPPSMLEALGRLMRRLLQPALQDPSLVLALATLPPPPAAVDPGAEAEAGPGAGPSAAPAAPAAAEGGGDGGVDGSPAPLLPPMPPLKSVLHSLHALTSQPHPDPATCGELANVCAAALSAWAPGGSRCKDGPAATLLSGTKRSAAVTVALPPPEVLDILVRLLAQVLTACADHGQLLYHPRLCDAAAALLRHRLRALRMRAACALLQPLVRLRHPPAGRLVAAVAPLLAQDCGRLSAASLVDLAWACARTGCLWYDDGGDGGGDGGGGDGGGDAAGTQVVRALALRTGQLLHQLPTAGVVQMFWALAALGYDGRGGGAAAANNNNGPDLYWQLLQVLLHRYDLGARDLLLLQEGMELRQRWRRRQRRWRHGPPGLGMAEPAAAEAAAAADSGDLMESFLQELMYRAGAVAGVEGVADGLIRKRFTAEAGPVAAAAVAIPLPGPQGPVARAVGSRSLAPGPSAGALPSQPAAGEEGSWDAAAGAERRHGCGASRASSPLRMGSESPGSGEGDYDEPRVADVAVAAGREQQLPTRDEEPLAAAPGGAAPPGPAAVQAAAAAAAASSPLPALCTPQTTTTPAPAPASAPSPPDGTTVFCIAPCRCTAREARIGLLPSVSSSGGVGSEADSRGCRDGRAAAAAAAAAAAGEQGAGEALAGGGLLQQILVARRGLALDEADGVLMRLQVPEALLARARAMSAAAATS</sequence>
<dbReference type="OrthoDB" id="537711at2759"/>
<dbReference type="PANTHER" id="PTHR40903:SF1">
    <property type="entry name" value="HYPHALLY REGULATED CELL WALL PROTEIN 3"/>
    <property type="match status" value="1"/>
</dbReference>
<keyword evidence="3" id="KW-1185">Reference proteome</keyword>
<gene>
    <name evidence="2" type="primary">PLEST007325</name>
    <name evidence="2" type="ORF">PLESTB_001144000</name>
</gene>
<proteinExistence type="predicted"/>
<protein>
    <submittedName>
        <fullName evidence="2">Uncharacterized protein</fullName>
    </submittedName>
</protein>
<feature type="region of interest" description="Disordered" evidence="1">
    <location>
        <begin position="585"/>
        <end position="633"/>
    </location>
</feature>
<feature type="compositionally biased region" description="Pro residues" evidence="1">
    <location>
        <begin position="1351"/>
        <end position="1361"/>
    </location>
</feature>
<feature type="region of interest" description="Disordered" evidence="1">
    <location>
        <begin position="100"/>
        <end position="130"/>
    </location>
</feature>
<dbReference type="EMBL" id="BRXU01000016">
    <property type="protein sequence ID" value="GLC56772.1"/>
    <property type="molecule type" value="Genomic_DNA"/>
</dbReference>
<accession>A0A9W6F539</accession>
<feature type="compositionally biased region" description="Low complexity" evidence="1">
    <location>
        <begin position="1275"/>
        <end position="1285"/>
    </location>
</feature>
<feature type="region of interest" description="Disordered" evidence="1">
    <location>
        <begin position="961"/>
        <end position="1029"/>
    </location>
</feature>
<reference evidence="2 3" key="1">
    <citation type="journal article" date="2023" name="Commun. Biol.">
        <title>Reorganization of the ancestral sex-determining regions during the evolution of trioecy in Pleodorina starrii.</title>
        <authorList>
            <person name="Takahashi K."/>
            <person name="Suzuki S."/>
            <person name="Kawai-Toyooka H."/>
            <person name="Yamamoto K."/>
            <person name="Hamaji T."/>
            <person name="Ootsuki R."/>
            <person name="Yamaguchi H."/>
            <person name="Kawachi M."/>
            <person name="Higashiyama T."/>
            <person name="Nozaki H."/>
        </authorList>
    </citation>
    <scope>NUCLEOTIDE SEQUENCE [LARGE SCALE GENOMIC DNA]</scope>
    <source>
        <strain evidence="2 3">NIES-4479</strain>
    </source>
</reference>
<evidence type="ECO:0000313" key="3">
    <source>
        <dbReference type="Proteomes" id="UP001165080"/>
    </source>
</evidence>
<comment type="caution">
    <text evidence="2">The sequence shown here is derived from an EMBL/GenBank/DDBJ whole genome shotgun (WGS) entry which is preliminary data.</text>
</comment>
<feature type="compositionally biased region" description="Polar residues" evidence="1">
    <location>
        <begin position="1297"/>
        <end position="1308"/>
    </location>
</feature>
<dbReference type="Proteomes" id="UP001165080">
    <property type="component" value="Unassembled WGS sequence"/>
</dbReference>
<evidence type="ECO:0000313" key="2">
    <source>
        <dbReference type="EMBL" id="GLC56772.1"/>
    </source>
</evidence>
<feature type="compositionally biased region" description="Pro residues" evidence="1">
    <location>
        <begin position="984"/>
        <end position="1005"/>
    </location>
</feature>
<feature type="region of interest" description="Disordered" evidence="1">
    <location>
        <begin position="920"/>
        <end position="947"/>
    </location>
</feature>
<feature type="region of interest" description="Disordered" evidence="1">
    <location>
        <begin position="1954"/>
        <end position="1975"/>
    </location>
</feature>
<organism evidence="2 3">
    <name type="scientific">Pleodorina starrii</name>
    <dbReference type="NCBI Taxonomy" id="330485"/>
    <lineage>
        <taxon>Eukaryota</taxon>
        <taxon>Viridiplantae</taxon>
        <taxon>Chlorophyta</taxon>
        <taxon>core chlorophytes</taxon>
        <taxon>Chlorophyceae</taxon>
        <taxon>CS clade</taxon>
        <taxon>Chlamydomonadales</taxon>
        <taxon>Volvocaceae</taxon>
        <taxon>Pleodorina</taxon>
    </lineage>
</organism>